<protein>
    <submittedName>
        <fullName evidence="1">Uncharacterized protein</fullName>
    </submittedName>
</protein>
<organism evidence="1 2">
    <name type="scientific">Sphingomonas bacterium</name>
    <dbReference type="NCBI Taxonomy" id="1895847"/>
    <lineage>
        <taxon>Bacteria</taxon>
        <taxon>Pseudomonadati</taxon>
        <taxon>Pseudomonadota</taxon>
        <taxon>Alphaproteobacteria</taxon>
        <taxon>Sphingomonadales</taxon>
        <taxon>Sphingomonadaceae</taxon>
        <taxon>Sphingomonas</taxon>
    </lineage>
</organism>
<gene>
    <name evidence="1" type="ORF">DEP91_04370</name>
</gene>
<proteinExistence type="predicted"/>
<evidence type="ECO:0000313" key="1">
    <source>
        <dbReference type="EMBL" id="HCB75397.1"/>
    </source>
</evidence>
<name>A0A3D0W9G5_9SPHN</name>
<evidence type="ECO:0000313" key="2">
    <source>
        <dbReference type="Proteomes" id="UP000262699"/>
    </source>
</evidence>
<comment type="caution">
    <text evidence="1">The sequence shown here is derived from an EMBL/GenBank/DDBJ whole genome shotgun (WGS) entry which is preliminary data.</text>
</comment>
<dbReference type="Proteomes" id="UP000262699">
    <property type="component" value="Unassembled WGS sequence"/>
</dbReference>
<accession>A0A3D0W9G5</accession>
<sequence>MADPTIRQNVVAVLLKLQIDDDTPAVPDPALDAIPVEADSVTTASPWTTEASNEATGSQVAGAPLIIGQPATFSFRSRIKGAGAGTAYTAMVKPPLHQALAMAAWKPQFHAAIVAAPATAGTANTVTLANTFPAIARALLGASLSVIAGAGAGATPSVVDYSAGRVATLADTFDPPLDATSSVGLPAMWTYAQTSPTDQAARLSDQPSATIYIYRDGTLKRYRSCRATMAIEGQNARPGYATFNITGIYDGEVDAAIPANLAIAGHSAPVLVQGAATSKAALLNRKPLTISSWSLDPGSQIENVDDPNTPYGFGAGQIVDRASQITVDPLKTLIANRDTITDIGNGVRMPAVFRYGSQAGNRWSFVGPIAQPVSSEEATRGRLVSENMTLQLLSGGKDAYGRDGDRILAFS</sequence>
<reference evidence="1 2" key="1">
    <citation type="journal article" date="2018" name="Nat. Biotechnol.">
        <title>A standardized bacterial taxonomy based on genome phylogeny substantially revises the tree of life.</title>
        <authorList>
            <person name="Parks D.H."/>
            <person name="Chuvochina M."/>
            <person name="Waite D.W."/>
            <person name="Rinke C."/>
            <person name="Skarshewski A."/>
            <person name="Chaumeil P.A."/>
            <person name="Hugenholtz P."/>
        </authorList>
    </citation>
    <scope>NUCLEOTIDE SEQUENCE [LARGE SCALE GENOMIC DNA]</scope>
    <source>
        <strain evidence="1">UBA9015</strain>
    </source>
</reference>
<dbReference type="AlphaFoldDB" id="A0A3D0W9G5"/>
<dbReference type="EMBL" id="DOYJ01000125">
    <property type="protein sequence ID" value="HCB75397.1"/>
    <property type="molecule type" value="Genomic_DNA"/>
</dbReference>